<gene>
    <name evidence="17" type="ORF">WMY93_022286</name>
</gene>
<feature type="compositionally biased region" description="Basic and acidic residues" evidence="13">
    <location>
        <begin position="441"/>
        <end position="498"/>
    </location>
</feature>
<keyword evidence="6 12" id="KW-0630">Potassium</keyword>
<dbReference type="Pfam" id="PF01007">
    <property type="entry name" value="IRK"/>
    <property type="match status" value="1"/>
</dbReference>
<dbReference type="GO" id="GO:0005886">
    <property type="term" value="C:plasma membrane"/>
    <property type="evidence" value="ECO:0007669"/>
    <property type="project" value="TreeGrafter"/>
</dbReference>
<keyword evidence="2 12" id="KW-0813">Transport</keyword>
<keyword evidence="7 14" id="KW-1133">Transmembrane helix</keyword>
<feature type="compositionally biased region" description="Polar residues" evidence="13">
    <location>
        <begin position="342"/>
        <end position="351"/>
    </location>
</feature>
<dbReference type="SUPFAM" id="SSF81296">
    <property type="entry name" value="E set domains"/>
    <property type="match status" value="1"/>
</dbReference>
<evidence type="ECO:0000256" key="10">
    <source>
        <dbReference type="ARBA" id="ARBA00023303"/>
    </source>
</evidence>
<feature type="transmembrane region" description="Helical" evidence="14">
    <location>
        <begin position="149"/>
        <end position="173"/>
    </location>
</feature>
<comment type="catalytic activity">
    <reaction evidence="11">
        <text>K(+)(in) = K(+)(out)</text>
        <dbReference type="Rhea" id="RHEA:29463"/>
        <dbReference type="ChEBI" id="CHEBI:29103"/>
    </reaction>
</comment>
<evidence type="ECO:0000256" key="1">
    <source>
        <dbReference type="ARBA" id="ARBA00004141"/>
    </source>
</evidence>
<dbReference type="InterPro" id="IPR013518">
    <property type="entry name" value="K_chnl_inward-rec_Kir_cyto"/>
</dbReference>
<evidence type="ECO:0000256" key="7">
    <source>
        <dbReference type="ARBA" id="ARBA00022989"/>
    </source>
</evidence>
<keyword evidence="5 12" id="KW-0851">Voltage-gated channel</keyword>
<keyword evidence="3 12" id="KW-0633">Potassium transport</keyword>
<evidence type="ECO:0000256" key="12">
    <source>
        <dbReference type="RuleBase" id="RU003822"/>
    </source>
</evidence>
<dbReference type="GO" id="GO:1990573">
    <property type="term" value="P:potassium ion import across plasma membrane"/>
    <property type="evidence" value="ECO:0007669"/>
    <property type="project" value="TreeGrafter"/>
</dbReference>
<keyword evidence="9 14" id="KW-0472">Membrane</keyword>
<evidence type="ECO:0000313" key="18">
    <source>
        <dbReference type="Proteomes" id="UP001460270"/>
    </source>
</evidence>
<evidence type="ECO:0008006" key="19">
    <source>
        <dbReference type="Google" id="ProtNLM"/>
    </source>
</evidence>
<evidence type="ECO:0000259" key="16">
    <source>
        <dbReference type="Pfam" id="PF17655"/>
    </source>
</evidence>
<evidence type="ECO:0000313" key="17">
    <source>
        <dbReference type="EMBL" id="KAK7893134.1"/>
    </source>
</evidence>
<evidence type="ECO:0000256" key="13">
    <source>
        <dbReference type="SAM" id="MobiDB-lite"/>
    </source>
</evidence>
<feature type="domain" description="Potassium channel inwardly rectifying transmembrane" evidence="15">
    <location>
        <begin position="37"/>
        <end position="178"/>
    </location>
</feature>
<evidence type="ECO:0000256" key="11">
    <source>
        <dbReference type="ARBA" id="ARBA00034430"/>
    </source>
</evidence>
<keyword evidence="18" id="KW-1185">Reference proteome</keyword>
<evidence type="ECO:0000256" key="14">
    <source>
        <dbReference type="SAM" id="Phobius"/>
    </source>
</evidence>
<accession>A0AAW0NIV4</accession>
<reference evidence="18" key="1">
    <citation type="submission" date="2024-04" db="EMBL/GenBank/DDBJ databases">
        <title>Salinicola lusitanus LLJ914,a marine bacterium isolated from the Okinawa Trough.</title>
        <authorList>
            <person name="Li J."/>
        </authorList>
    </citation>
    <scope>NUCLEOTIDE SEQUENCE [LARGE SCALE GENOMIC DNA]</scope>
</reference>
<sequence length="498" mass="58012">MLARKGLLPDGFLLTRLAEDQDQPKSTRTRAQRARFITKTGSCNVAHKNIMEQGRFLQDVFTTMVDLKWQHSLLIFTSAFLCSWMLFAMIWWLLAFAHGDLEPRDPNGEPGPVPCVTAIHSFTSAFLFSIEVQVTIGFGGRMVTEECPMAITVLIIQNILGLIINAVMLGCVFMKTAQANRRAETLIFSRNAVIAPRNGRPTFMFRLGDLRKSMIITATVIRRTVTAEGEVIPVCQLDIQVENPLRSNGIFLVSPLIISHTIDRGSPLYEMSAHSLAAEDLEIIVILEGAHFLHSRGNPVGRRFVSIITEEDGRYCVDYSKFGNTVPIRMPSLSAKELDQTRGVQDSGNDSHLQRERREVERGREREREEGEIDRKEGEREERKREREERRGERRGKEREGEERERVRGRERRERGERERRGKRRERDEERKRRGRKERRREKERVRVRERGEKGEREERVKRERKREGRKEGVDWRERGEKEERKRREEGEKEEGRG</sequence>
<protein>
    <recommendedName>
        <fullName evidence="19">ATP-sensitive inward rectifier potassium channel 11</fullName>
    </recommendedName>
</protein>
<dbReference type="GO" id="GO:0005242">
    <property type="term" value="F:inward rectifier potassium channel activity"/>
    <property type="evidence" value="ECO:0007669"/>
    <property type="project" value="InterPro"/>
</dbReference>
<dbReference type="AlphaFoldDB" id="A0AAW0NIV4"/>
<evidence type="ECO:0000256" key="5">
    <source>
        <dbReference type="ARBA" id="ARBA00022882"/>
    </source>
</evidence>
<dbReference type="InterPro" id="IPR040445">
    <property type="entry name" value="Kir_TM"/>
</dbReference>
<evidence type="ECO:0000256" key="6">
    <source>
        <dbReference type="ARBA" id="ARBA00022958"/>
    </source>
</evidence>
<comment type="caution">
    <text evidence="17">The sequence shown here is derived from an EMBL/GenBank/DDBJ whole genome shotgun (WGS) entry which is preliminary data.</text>
</comment>
<feature type="domain" description="Inward rectifier potassium channel C-terminal" evidence="16">
    <location>
        <begin position="186"/>
        <end position="341"/>
    </location>
</feature>
<evidence type="ECO:0000256" key="4">
    <source>
        <dbReference type="ARBA" id="ARBA00022692"/>
    </source>
</evidence>
<comment type="similarity">
    <text evidence="12">Belongs to the inward rectifier-type potassium channel (TC 1.A.2.1) family.</text>
</comment>
<dbReference type="GO" id="GO:0034765">
    <property type="term" value="P:regulation of monoatomic ion transmembrane transport"/>
    <property type="evidence" value="ECO:0007669"/>
    <property type="project" value="TreeGrafter"/>
</dbReference>
<evidence type="ECO:0000256" key="9">
    <source>
        <dbReference type="ARBA" id="ARBA00023136"/>
    </source>
</evidence>
<dbReference type="GO" id="GO:0007399">
    <property type="term" value="P:nervous system development"/>
    <property type="evidence" value="ECO:0007669"/>
    <property type="project" value="UniProtKB-ARBA"/>
</dbReference>
<evidence type="ECO:0000256" key="8">
    <source>
        <dbReference type="ARBA" id="ARBA00023065"/>
    </source>
</evidence>
<keyword evidence="8 12" id="KW-0406">Ion transport</keyword>
<dbReference type="PANTHER" id="PTHR11767">
    <property type="entry name" value="INWARD RECTIFIER POTASSIUM CHANNEL"/>
    <property type="match status" value="1"/>
</dbReference>
<dbReference type="Proteomes" id="UP001460270">
    <property type="component" value="Unassembled WGS sequence"/>
</dbReference>
<evidence type="ECO:0000256" key="2">
    <source>
        <dbReference type="ARBA" id="ARBA00022448"/>
    </source>
</evidence>
<dbReference type="FunFam" id="1.10.287.70:FF:000050">
    <property type="entry name" value="ATP-sensitive inward rectifier potassium channel 11"/>
    <property type="match status" value="1"/>
</dbReference>
<evidence type="ECO:0000256" key="3">
    <source>
        <dbReference type="ARBA" id="ARBA00022538"/>
    </source>
</evidence>
<dbReference type="GO" id="GO:0034702">
    <property type="term" value="C:monoatomic ion channel complex"/>
    <property type="evidence" value="ECO:0007669"/>
    <property type="project" value="UniProtKB-KW"/>
</dbReference>
<dbReference type="Gene3D" id="1.10.287.70">
    <property type="match status" value="1"/>
</dbReference>
<dbReference type="InterPro" id="IPR014756">
    <property type="entry name" value="Ig_E-set"/>
</dbReference>
<feature type="compositionally biased region" description="Basic and acidic residues" evidence="13">
    <location>
        <begin position="352"/>
        <end position="432"/>
    </location>
</feature>
<keyword evidence="4 12" id="KW-0812">Transmembrane</keyword>
<dbReference type="SUPFAM" id="SSF81324">
    <property type="entry name" value="Voltage-gated potassium channels"/>
    <property type="match status" value="1"/>
</dbReference>
<dbReference type="PANTHER" id="PTHR11767:SF55">
    <property type="entry name" value="KIR6.3 PROTEIN"/>
    <property type="match status" value="1"/>
</dbReference>
<dbReference type="InterPro" id="IPR016449">
    <property type="entry name" value="K_chnl_inward-rec_Kir"/>
</dbReference>
<evidence type="ECO:0000259" key="15">
    <source>
        <dbReference type="Pfam" id="PF01007"/>
    </source>
</evidence>
<name>A0AAW0NIV4_9GOBI</name>
<organism evidence="17 18">
    <name type="scientific">Mugilogobius chulae</name>
    <name type="common">yellowstripe goby</name>
    <dbReference type="NCBI Taxonomy" id="88201"/>
    <lineage>
        <taxon>Eukaryota</taxon>
        <taxon>Metazoa</taxon>
        <taxon>Chordata</taxon>
        <taxon>Craniata</taxon>
        <taxon>Vertebrata</taxon>
        <taxon>Euteleostomi</taxon>
        <taxon>Actinopterygii</taxon>
        <taxon>Neopterygii</taxon>
        <taxon>Teleostei</taxon>
        <taxon>Neoteleostei</taxon>
        <taxon>Acanthomorphata</taxon>
        <taxon>Gobiaria</taxon>
        <taxon>Gobiiformes</taxon>
        <taxon>Gobioidei</taxon>
        <taxon>Gobiidae</taxon>
        <taxon>Gobionellinae</taxon>
        <taxon>Mugilogobius</taxon>
    </lineage>
</organism>
<dbReference type="InterPro" id="IPR041647">
    <property type="entry name" value="IRK_C"/>
</dbReference>
<dbReference type="EMBL" id="JBBPFD010000016">
    <property type="protein sequence ID" value="KAK7893134.1"/>
    <property type="molecule type" value="Genomic_DNA"/>
</dbReference>
<feature type="transmembrane region" description="Helical" evidence="14">
    <location>
        <begin position="73"/>
        <end position="94"/>
    </location>
</feature>
<dbReference type="PRINTS" id="PR01320">
    <property type="entry name" value="KIRCHANNEL"/>
</dbReference>
<dbReference type="Gene3D" id="2.60.40.1400">
    <property type="entry name" value="G protein-activated inward rectifier potassium channel 1"/>
    <property type="match status" value="2"/>
</dbReference>
<proteinExistence type="inferred from homology"/>
<keyword evidence="10 12" id="KW-0407">Ion channel</keyword>
<dbReference type="Pfam" id="PF17655">
    <property type="entry name" value="IRK_C"/>
    <property type="match status" value="1"/>
</dbReference>
<comment type="subcellular location">
    <subcellularLocation>
        <location evidence="1 12">Membrane</location>
        <topology evidence="1 12">Multi-pass membrane protein</topology>
    </subcellularLocation>
</comment>
<feature type="region of interest" description="Disordered" evidence="13">
    <location>
        <begin position="334"/>
        <end position="498"/>
    </location>
</feature>